<dbReference type="AlphaFoldDB" id="A0A811U4V3"/>
<sequence>MFFQSQLHVLPSSYGIYVQTYQQTYHLLCFALAHRHHLLQSSCGLKVVAIIFSCFSVGCCSFLCECINFIAFAFFSFVTNVHCTVPLLPHAPNELATVFFFT</sequence>
<keyword evidence="2" id="KW-1185">Reference proteome</keyword>
<evidence type="ECO:0000313" key="2">
    <source>
        <dbReference type="Proteomes" id="UP000606786"/>
    </source>
</evidence>
<organism evidence="1 2">
    <name type="scientific">Ceratitis capitata</name>
    <name type="common">Mediterranean fruit fly</name>
    <name type="synonym">Tephritis capitata</name>
    <dbReference type="NCBI Taxonomy" id="7213"/>
    <lineage>
        <taxon>Eukaryota</taxon>
        <taxon>Metazoa</taxon>
        <taxon>Ecdysozoa</taxon>
        <taxon>Arthropoda</taxon>
        <taxon>Hexapoda</taxon>
        <taxon>Insecta</taxon>
        <taxon>Pterygota</taxon>
        <taxon>Neoptera</taxon>
        <taxon>Endopterygota</taxon>
        <taxon>Diptera</taxon>
        <taxon>Brachycera</taxon>
        <taxon>Muscomorpha</taxon>
        <taxon>Tephritoidea</taxon>
        <taxon>Tephritidae</taxon>
        <taxon>Ceratitis</taxon>
        <taxon>Ceratitis</taxon>
    </lineage>
</organism>
<accession>A0A811U4V3</accession>
<name>A0A811U4V3_CERCA</name>
<dbReference type="Proteomes" id="UP000606786">
    <property type="component" value="Unassembled WGS sequence"/>
</dbReference>
<evidence type="ECO:0000313" key="1">
    <source>
        <dbReference type="EMBL" id="CAD6993388.1"/>
    </source>
</evidence>
<proteinExistence type="predicted"/>
<reference evidence="1" key="1">
    <citation type="submission" date="2020-11" db="EMBL/GenBank/DDBJ databases">
        <authorList>
            <person name="Whitehead M."/>
        </authorList>
    </citation>
    <scope>NUCLEOTIDE SEQUENCE</scope>
    <source>
        <strain evidence="1">EGII</strain>
    </source>
</reference>
<comment type="caution">
    <text evidence="1">The sequence shown here is derived from an EMBL/GenBank/DDBJ whole genome shotgun (WGS) entry which is preliminary data.</text>
</comment>
<dbReference type="EMBL" id="CAJHJT010000001">
    <property type="protein sequence ID" value="CAD6993388.1"/>
    <property type="molecule type" value="Genomic_DNA"/>
</dbReference>
<protein>
    <submittedName>
        <fullName evidence="1">(Mediterranean fruit fly) hypothetical protein</fullName>
    </submittedName>
</protein>
<gene>
    <name evidence="1" type="ORF">CCAP1982_LOCUS2204</name>
</gene>